<sequence>MNYIGVVVIERTTTIGSNNTEPLVQLAVSPWSEKRPALQRQLFGLHGPSPQSGTIGQHQSLGKVHC</sequence>
<evidence type="ECO:0000313" key="2">
    <source>
        <dbReference type="EMBL" id="RNA09804.1"/>
    </source>
</evidence>
<keyword evidence="3" id="KW-1185">Reference proteome</keyword>
<name>A0A3M7QF42_BRAPC</name>
<protein>
    <submittedName>
        <fullName evidence="2">Uncharacterized protein</fullName>
    </submittedName>
</protein>
<dbReference type="Proteomes" id="UP000276133">
    <property type="component" value="Unassembled WGS sequence"/>
</dbReference>
<accession>A0A3M7QF42</accession>
<feature type="compositionally biased region" description="Polar residues" evidence="1">
    <location>
        <begin position="49"/>
        <end position="60"/>
    </location>
</feature>
<feature type="region of interest" description="Disordered" evidence="1">
    <location>
        <begin position="45"/>
        <end position="66"/>
    </location>
</feature>
<proteinExistence type="predicted"/>
<comment type="caution">
    <text evidence="2">The sequence shown here is derived from an EMBL/GenBank/DDBJ whole genome shotgun (WGS) entry which is preliminary data.</text>
</comment>
<dbReference type="AlphaFoldDB" id="A0A3M7QF42"/>
<dbReference type="EMBL" id="REGN01006367">
    <property type="protein sequence ID" value="RNA09804.1"/>
    <property type="molecule type" value="Genomic_DNA"/>
</dbReference>
<evidence type="ECO:0000313" key="3">
    <source>
        <dbReference type="Proteomes" id="UP000276133"/>
    </source>
</evidence>
<organism evidence="2 3">
    <name type="scientific">Brachionus plicatilis</name>
    <name type="common">Marine rotifer</name>
    <name type="synonym">Brachionus muelleri</name>
    <dbReference type="NCBI Taxonomy" id="10195"/>
    <lineage>
        <taxon>Eukaryota</taxon>
        <taxon>Metazoa</taxon>
        <taxon>Spiralia</taxon>
        <taxon>Gnathifera</taxon>
        <taxon>Rotifera</taxon>
        <taxon>Eurotatoria</taxon>
        <taxon>Monogononta</taxon>
        <taxon>Pseudotrocha</taxon>
        <taxon>Ploima</taxon>
        <taxon>Brachionidae</taxon>
        <taxon>Brachionus</taxon>
    </lineage>
</organism>
<gene>
    <name evidence="2" type="ORF">BpHYR1_010019</name>
</gene>
<evidence type="ECO:0000256" key="1">
    <source>
        <dbReference type="SAM" id="MobiDB-lite"/>
    </source>
</evidence>
<reference evidence="2 3" key="1">
    <citation type="journal article" date="2018" name="Sci. Rep.">
        <title>Genomic signatures of local adaptation to the degree of environmental predictability in rotifers.</title>
        <authorList>
            <person name="Franch-Gras L."/>
            <person name="Hahn C."/>
            <person name="Garcia-Roger E.M."/>
            <person name="Carmona M.J."/>
            <person name="Serra M."/>
            <person name="Gomez A."/>
        </authorList>
    </citation>
    <scope>NUCLEOTIDE SEQUENCE [LARGE SCALE GENOMIC DNA]</scope>
    <source>
        <strain evidence="2">HYR1</strain>
    </source>
</reference>